<comment type="caution">
    <text evidence="3">The sequence shown here is derived from an EMBL/GenBank/DDBJ whole genome shotgun (WGS) entry which is preliminary data.</text>
</comment>
<proteinExistence type="inferred from homology"/>
<evidence type="ECO:0000313" key="3">
    <source>
        <dbReference type="EMBL" id="MED6288504.1"/>
    </source>
</evidence>
<dbReference type="SUPFAM" id="SSF52799">
    <property type="entry name" value="(Phosphotyrosine protein) phosphatases II"/>
    <property type="match status" value="1"/>
</dbReference>
<evidence type="ECO:0000313" key="4">
    <source>
        <dbReference type="Proteomes" id="UP001352852"/>
    </source>
</evidence>
<dbReference type="SMART" id="SM00568">
    <property type="entry name" value="GRAM"/>
    <property type="match status" value="1"/>
</dbReference>
<dbReference type="PROSITE" id="PS51339">
    <property type="entry name" value="PPASE_MYOTUBULARIN"/>
    <property type="match status" value="1"/>
</dbReference>
<accession>A0ABU7EQZ2</accession>
<dbReference type="InterPro" id="IPR029021">
    <property type="entry name" value="Prot-tyrosine_phosphatase-like"/>
</dbReference>
<reference evidence="3 4" key="1">
    <citation type="submission" date="2021-06" db="EMBL/GenBank/DDBJ databases">
        <authorList>
            <person name="Palmer J.M."/>
        </authorList>
    </citation>
    <scope>NUCLEOTIDE SEQUENCE [LARGE SCALE GENOMIC DNA]</scope>
    <source>
        <strain evidence="3 4">CL_MEX2019</strain>
        <tissue evidence="3">Muscle</tissue>
    </source>
</reference>
<dbReference type="SUPFAM" id="SSF50729">
    <property type="entry name" value="PH domain-like"/>
    <property type="match status" value="1"/>
</dbReference>
<feature type="domain" description="Myotubularin phosphatase" evidence="2">
    <location>
        <begin position="166"/>
        <end position="251"/>
    </location>
</feature>
<dbReference type="Proteomes" id="UP001352852">
    <property type="component" value="Unassembled WGS sequence"/>
</dbReference>
<keyword evidence="4" id="KW-1185">Reference proteome</keyword>
<dbReference type="PANTHER" id="PTHR10807">
    <property type="entry name" value="MYOTUBULARIN-RELATED"/>
    <property type="match status" value="1"/>
</dbReference>
<dbReference type="InterPro" id="IPR030564">
    <property type="entry name" value="Myotubularin"/>
</dbReference>
<evidence type="ECO:0000256" key="1">
    <source>
        <dbReference type="ARBA" id="ARBA00007471"/>
    </source>
</evidence>
<gene>
    <name evidence="3" type="ORF">CHARACLAT_027207</name>
</gene>
<dbReference type="InterPro" id="IPR011993">
    <property type="entry name" value="PH-like_dom_sf"/>
</dbReference>
<dbReference type="InterPro" id="IPR004182">
    <property type="entry name" value="GRAM"/>
</dbReference>
<dbReference type="Pfam" id="PF06602">
    <property type="entry name" value="Myotub-related"/>
    <property type="match status" value="1"/>
</dbReference>
<organism evidence="3 4">
    <name type="scientific">Characodon lateralis</name>
    <dbReference type="NCBI Taxonomy" id="208331"/>
    <lineage>
        <taxon>Eukaryota</taxon>
        <taxon>Metazoa</taxon>
        <taxon>Chordata</taxon>
        <taxon>Craniata</taxon>
        <taxon>Vertebrata</taxon>
        <taxon>Euteleostomi</taxon>
        <taxon>Actinopterygii</taxon>
        <taxon>Neopterygii</taxon>
        <taxon>Teleostei</taxon>
        <taxon>Neoteleostei</taxon>
        <taxon>Acanthomorphata</taxon>
        <taxon>Ovalentaria</taxon>
        <taxon>Atherinomorphae</taxon>
        <taxon>Cyprinodontiformes</taxon>
        <taxon>Goodeidae</taxon>
        <taxon>Characodon</taxon>
    </lineage>
</organism>
<comment type="similarity">
    <text evidence="1">Belongs to the protein-tyrosine phosphatase family. Non-receptor class myotubularin subfamily.</text>
</comment>
<dbReference type="Gene3D" id="2.30.29.30">
    <property type="entry name" value="Pleckstrin-homology domain (PH domain)/Phosphotyrosine-binding domain (PTB)"/>
    <property type="match status" value="1"/>
</dbReference>
<dbReference type="Pfam" id="PF02893">
    <property type="entry name" value="GRAM"/>
    <property type="match status" value="1"/>
</dbReference>
<name>A0ABU7EQZ2_9TELE</name>
<dbReference type="EMBL" id="JAHUTJ010060777">
    <property type="protein sequence ID" value="MED6288504.1"/>
    <property type="molecule type" value="Genomic_DNA"/>
</dbReference>
<dbReference type="PANTHER" id="PTHR10807:SF40">
    <property type="entry name" value="MYOTUBULARIN-RELATED PROTEIN 1"/>
    <property type="match status" value="1"/>
</dbReference>
<evidence type="ECO:0000259" key="2">
    <source>
        <dbReference type="PROSITE" id="PS51339"/>
    </source>
</evidence>
<dbReference type="InterPro" id="IPR010569">
    <property type="entry name" value="Myotubularin-like_Pase_dom"/>
</dbReference>
<sequence>MFLAVEGADLGALMTALCSLQNRPTLGFGAPVKLSPNQVPLLPGETVQITVKDVMYICPFSGLITGTLTVTDYKLSFTSLIKESSFILDINFGAISRLETISVPNQGDNTKGIELVCKDIRSARFAYKTDESQPEMGEMLSKHAFPLSYSLPLFAFKYNEQFPVDGWKVYDPAAEYNRQGLPNESWSISKMNLHYELCDTYPSILVLPNNMTEDNITQVASFRAKCRLPVSYVHRCLFILTGPGTDPCNSS</sequence>
<protein>
    <recommendedName>
        <fullName evidence="2">Myotubularin phosphatase domain-containing protein</fullName>
    </recommendedName>
</protein>